<dbReference type="Pfam" id="PF14934">
    <property type="entry name" value="TMEM254"/>
    <property type="match status" value="1"/>
</dbReference>
<evidence type="ECO:0000313" key="2">
    <source>
        <dbReference type="EMBL" id="SCU69728.1"/>
    </source>
</evidence>
<keyword evidence="1" id="KW-0472">Membrane</keyword>
<keyword evidence="3" id="KW-1185">Reference proteome</keyword>
<organism evidence="2 3">
    <name type="scientific">Trypanosoma equiperdum</name>
    <dbReference type="NCBI Taxonomy" id="5694"/>
    <lineage>
        <taxon>Eukaryota</taxon>
        <taxon>Discoba</taxon>
        <taxon>Euglenozoa</taxon>
        <taxon>Kinetoplastea</taxon>
        <taxon>Metakinetoplastina</taxon>
        <taxon>Trypanosomatida</taxon>
        <taxon>Trypanosomatidae</taxon>
        <taxon>Trypanosoma</taxon>
    </lineage>
</organism>
<comment type="caution">
    <text evidence="2">The sequence shown here is derived from an EMBL/GenBank/DDBJ whole genome shotgun (WGS) entry which is preliminary data.</text>
</comment>
<evidence type="ECO:0000313" key="3">
    <source>
        <dbReference type="Proteomes" id="UP000195570"/>
    </source>
</evidence>
<reference evidence="2" key="1">
    <citation type="submission" date="2016-09" db="EMBL/GenBank/DDBJ databases">
        <authorList>
            <person name="Hebert L."/>
            <person name="Moumen B."/>
        </authorList>
    </citation>
    <scope>NUCLEOTIDE SEQUENCE [LARGE SCALE GENOMIC DNA]</scope>
    <source>
        <strain evidence="2">OVI</strain>
    </source>
</reference>
<dbReference type="Proteomes" id="UP000195570">
    <property type="component" value="Unassembled WGS sequence"/>
</dbReference>
<dbReference type="VEuPathDB" id="TriTrypDB:TEOVI_000129700"/>
<keyword evidence="1" id="KW-0812">Transmembrane</keyword>
<evidence type="ECO:0000256" key="1">
    <source>
        <dbReference type="SAM" id="Phobius"/>
    </source>
</evidence>
<dbReference type="AlphaFoldDB" id="A0A1G4IBX9"/>
<dbReference type="InterPro" id="IPR028110">
    <property type="entry name" value="TMEM254"/>
</dbReference>
<proteinExistence type="predicted"/>
<sequence length="173" mass="19139">MGMRKKETIKKAHKPGVAKGLSYRRPWATFVPTLICFLLLNYLAFGTTVNEEGTDLVVPSGLGDNNTSSLSKLQLLFEDRLMRSLFRVGLFMFREMKVIQLVAVLAFVIHCGEAGLAAGICIRCKADRRTFGLYTVLTLLGGATQLGPLFEAEKDYLKDTTNITTKDDVSKKA</sequence>
<protein>
    <submittedName>
        <fullName evidence="2">Uncharacterized protein</fullName>
    </submittedName>
</protein>
<gene>
    <name evidence="2" type="ORF">TEOVI_000129700</name>
</gene>
<feature type="transmembrane region" description="Helical" evidence="1">
    <location>
        <begin position="98"/>
        <end position="119"/>
    </location>
</feature>
<dbReference type="RefSeq" id="XP_067080639.1">
    <property type="nucleotide sequence ID" value="XM_067224538.1"/>
</dbReference>
<name>A0A1G4IBX9_TRYEQ</name>
<dbReference type="GeneID" id="92375237"/>
<dbReference type="EMBL" id="CZPT02001300">
    <property type="protein sequence ID" value="SCU69728.1"/>
    <property type="molecule type" value="Genomic_DNA"/>
</dbReference>
<accession>A0A1G4IBX9</accession>
<feature type="transmembrane region" description="Helical" evidence="1">
    <location>
        <begin position="27"/>
        <end position="45"/>
    </location>
</feature>
<keyword evidence="1" id="KW-1133">Transmembrane helix</keyword>